<proteinExistence type="predicted"/>
<accession>A0A7N0UV00</accession>
<protein>
    <submittedName>
        <fullName evidence="1">Uncharacterized protein</fullName>
    </submittedName>
</protein>
<evidence type="ECO:0000313" key="1">
    <source>
        <dbReference type="EnsemblPlants" id="Kaladp0084s0013.1.v1.1.CDS.1"/>
    </source>
</evidence>
<dbReference type="Proteomes" id="UP000594263">
    <property type="component" value="Unplaced"/>
</dbReference>
<reference evidence="1" key="1">
    <citation type="submission" date="2021-01" db="UniProtKB">
        <authorList>
            <consortium name="EnsemblPlants"/>
        </authorList>
    </citation>
    <scope>IDENTIFICATION</scope>
</reference>
<dbReference type="AlphaFoldDB" id="A0A7N0UV00"/>
<dbReference type="Gramene" id="Kaladp0084s0013.1.v1.1">
    <property type="protein sequence ID" value="Kaladp0084s0013.1.v1.1.CDS.1"/>
    <property type="gene ID" value="Kaladp0084s0013.v1.1"/>
</dbReference>
<keyword evidence="2" id="KW-1185">Reference proteome</keyword>
<dbReference type="EnsemblPlants" id="Kaladp0084s0013.1.v1.1">
    <property type="protein sequence ID" value="Kaladp0084s0013.1.v1.1.CDS.1"/>
    <property type="gene ID" value="Kaladp0084s0013.v1.1"/>
</dbReference>
<evidence type="ECO:0000313" key="2">
    <source>
        <dbReference type="Proteomes" id="UP000594263"/>
    </source>
</evidence>
<name>A0A7N0UV00_KALFE</name>
<organism evidence="1 2">
    <name type="scientific">Kalanchoe fedtschenkoi</name>
    <name type="common">Lavender scallops</name>
    <name type="synonym">South American air plant</name>
    <dbReference type="NCBI Taxonomy" id="63787"/>
    <lineage>
        <taxon>Eukaryota</taxon>
        <taxon>Viridiplantae</taxon>
        <taxon>Streptophyta</taxon>
        <taxon>Embryophyta</taxon>
        <taxon>Tracheophyta</taxon>
        <taxon>Spermatophyta</taxon>
        <taxon>Magnoliopsida</taxon>
        <taxon>eudicotyledons</taxon>
        <taxon>Gunneridae</taxon>
        <taxon>Pentapetalae</taxon>
        <taxon>Saxifragales</taxon>
        <taxon>Crassulaceae</taxon>
        <taxon>Kalanchoe</taxon>
    </lineage>
</organism>
<sequence length="109" mass="11256">MIYEPTFPKYAGSNSFIPGTQNPYPFNFGDIDGSNLICNAPGTLDGNAANSNFNAGAAGGPFGYSGFGSVPGMVGDSSQATNINVAQNEDANPPFIDFLGVESKTQADH</sequence>